<dbReference type="Pfam" id="PF01022">
    <property type="entry name" value="HTH_5"/>
    <property type="match status" value="1"/>
</dbReference>
<dbReference type="EMBL" id="LAZR01006512">
    <property type="protein sequence ID" value="KKM91601.1"/>
    <property type="molecule type" value="Genomic_DNA"/>
</dbReference>
<dbReference type="GO" id="GO:0003700">
    <property type="term" value="F:DNA-binding transcription factor activity"/>
    <property type="evidence" value="ECO:0007669"/>
    <property type="project" value="InterPro"/>
</dbReference>
<feature type="domain" description="HTH arsR-type" evidence="1">
    <location>
        <begin position="2"/>
        <end position="97"/>
    </location>
</feature>
<proteinExistence type="predicted"/>
<accession>A0A0F9LWT7</accession>
<dbReference type="Gene3D" id="1.10.10.10">
    <property type="entry name" value="Winged helix-like DNA-binding domain superfamily/Winged helix DNA-binding domain"/>
    <property type="match status" value="1"/>
</dbReference>
<dbReference type="AlphaFoldDB" id="A0A0F9LWT7"/>
<evidence type="ECO:0000259" key="1">
    <source>
        <dbReference type="PROSITE" id="PS50987"/>
    </source>
</evidence>
<name>A0A0F9LWT7_9ZZZZ</name>
<protein>
    <recommendedName>
        <fullName evidence="1">HTH arsR-type domain-containing protein</fullName>
    </recommendedName>
</protein>
<dbReference type="PROSITE" id="PS50987">
    <property type="entry name" value="HTH_ARSR_2"/>
    <property type="match status" value="1"/>
</dbReference>
<evidence type="ECO:0000313" key="2">
    <source>
        <dbReference type="EMBL" id="KKM91601.1"/>
    </source>
</evidence>
<dbReference type="CDD" id="cd00090">
    <property type="entry name" value="HTH_ARSR"/>
    <property type="match status" value="1"/>
</dbReference>
<dbReference type="InterPro" id="IPR011991">
    <property type="entry name" value="ArsR-like_HTH"/>
</dbReference>
<dbReference type="InterPro" id="IPR001845">
    <property type="entry name" value="HTH_ArsR_DNA-bd_dom"/>
</dbReference>
<sequence>MSSSEIAEKERLAENVLGSKARVKILKALALNDELTISLLINKTRLNHAITMKHLKILESLDLITEKKFGRIRIYKYNFENLKARSLKKFIDIWEDITELK</sequence>
<dbReference type="SUPFAM" id="SSF46785">
    <property type="entry name" value="Winged helix' DNA-binding domain"/>
    <property type="match status" value="1"/>
</dbReference>
<dbReference type="InterPro" id="IPR036388">
    <property type="entry name" value="WH-like_DNA-bd_sf"/>
</dbReference>
<reference evidence="2" key="1">
    <citation type="journal article" date="2015" name="Nature">
        <title>Complex archaea that bridge the gap between prokaryotes and eukaryotes.</title>
        <authorList>
            <person name="Spang A."/>
            <person name="Saw J.H."/>
            <person name="Jorgensen S.L."/>
            <person name="Zaremba-Niedzwiedzka K."/>
            <person name="Martijn J."/>
            <person name="Lind A.E."/>
            <person name="van Eijk R."/>
            <person name="Schleper C."/>
            <person name="Guy L."/>
            <person name="Ettema T.J."/>
        </authorList>
    </citation>
    <scope>NUCLEOTIDE SEQUENCE</scope>
</reference>
<organism evidence="2">
    <name type="scientific">marine sediment metagenome</name>
    <dbReference type="NCBI Taxonomy" id="412755"/>
    <lineage>
        <taxon>unclassified sequences</taxon>
        <taxon>metagenomes</taxon>
        <taxon>ecological metagenomes</taxon>
    </lineage>
</organism>
<gene>
    <name evidence="2" type="ORF">LCGC14_1226930</name>
</gene>
<comment type="caution">
    <text evidence="2">The sequence shown here is derived from an EMBL/GenBank/DDBJ whole genome shotgun (WGS) entry which is preliminary data.</text>
</comment>
<dbReference type="InterPro" id="IPR036390">
    <property type="entry name" value="WH_DNA-bd_sf"/>
</dbReference>